<protein>
    <submittedName>
        <fullName evidence="2">Uncharacterized protein</fullName>
    </submittedName>
</protein>
<sequence>MFFKEGHHGKLLHKKHHQHQHQHHQHHHHHDKGVPGSGSPAASSGGPGAGDSGVSIRLEVEGEEDVTKEMEKLRTLMAEVNKTLIFIKAVVSTGKTEVLPGSASVILETVMQIFNELRYPLLVQESNSLGSSQSKVCQNLAKFIAWTDDSLVNGRFSSNDNTKRNSSGSTSTTSTSSSSSSNTSTKQQQVLDQEQAKAVIDALLEGLEELTKLGLEKMSQKRSSSFQPSISVQPLASPTLDR</sequence>
<name>A0A3S1BDL3_ELYCH</name>
<keyword evidence="3" id="KW-1185">Reference proteome</keyword>
<proteinExistence type="predicted"/>
<evidence type="ECO:0000313" key="2">
    <source>
        <dbReference type="EMBL" id="RUS85911.1"/>
    </source>
</evidence>
<evidence type="ECO:0000313" key="3">
    <source>
        <dbReference type="Proteomes" id="UP000271974"/>
    </source>
</evidence>
<accession>A0A3S1BDL3</accession>
<reference evidence="2 3" key="1">
    <citation type="submission" date="2019-01" db="EMBL/GenBank/DDBJ databases">
        <title>A draft genome assembly of the solar-powered sea slug Elysia chlorotica.</title>
        <authorList>
            <person name="Cai H."/>
            <person name="Li Q."/>
            <person name="Fang X."/>
            <person name="Li J."/>
            <person name="Curtis N.E."/>
            <person name="Altenburger A."/>
            <person name="Shibata T."/>
            <person name="Feng M."/>
            <person name="Maeda T."/>
            <person name="Schwartz J.A."/>
            <person name="Shigenobu S."/>
            <person name="Lundholm N."/>
            <person name="Nishiyama T."/>
            <person name="Yang H."/>
            <person name="Hasebe M."/>
            <person name="Li S."/>
            <person name="Pierce S.K."/>
            <person name="Wang J."/>
        </authorList>
    </citation>
    <scope>NUCLEOTIDE SEQUENCE [LARGE SCALE GENOMIC DNA]</scope>
    <source>
        <strain evidence="2">EC2010</strain>
        <tissue evidence="2">Whole organism of an adult</tissue>
    </source>
</reference>
<feature type="region of interest" description="Disordered" evidence="1">
    <location>
        <begin position="217"/>
        <end position="242"/>
    </location>
</feature>
<comment type="caution">
    <text evidence="2">The sequence shown here is derived from an EMBL/GenBank/DDBJ whole genome shotgun (WGS) entry which is preliminary data.</text>
</comment>
<organism evidence="2 3">
    <name type="scientific">Elysia chlorotica</name>
    <name type="common">Eastern emerald elysia</name>
    <name type="synonym">Sea slug</name>
    <dbReference type="NCBI Taxonomy" id="188477"/>
    <lineage>
        <taxon>Eukaryota</taxon>
        <taxon>Metazoa</taxon>
        <taxon>Spiralia</taxon>
        <taxon>Lophotrochozoa</taxon>
        <taxon>Mollusca</taxon>
        <taxon>Gastropoda</taxon>
        <taxon>Heterobranchia</taxon>
        <taxon>Euthyneura</taxon>
        <taxon>Panpulmonata</taxon>
        <taxon>Sacoglossa</taxon>
        <taxon>Placobranchoidea</taxon>
        <taxon>Plakobranchidae</taxon>
        <taxon>Elysia</taxon>
    </lineage>
</organism>
<dbReference type="STRING" id="188477.A0A3S1BDL3"/>
<feature type="region of interest" description="Disordered" evidence="1">
    <location>
        <begin position="155"/>
        <end position="190"/>
    </location>
</feature>
<feature type="compositionally biased region" description="Low complexity" evidence="1">
    <location>
        <begin position="166"/>
        <end position="185"/>
    </location>
</feature>
<dbReference type="OrthoDB" id="25179at2759"/>
<dbReference type="EMBL" id="RQTK01000156">
    <property type="protein sequence ID" value="RUS85911.1"/>
    <property type="molecule type" value="Genomic_DNA"/>
</dbReference>
<dbReference type="AlphaFoldDB" id="A0A3S1BDL3"/>
<feature type="non-terminal residue" evidence="2">
    <location>
        <position position="242"/>
    </location>
</feature>
<dbReference type="Proteomes" id="UP000271974">
    <property type="component" value="Unassembled WGS sequence"/>
</dbReference>
<feature type="region of interest" description="Disordered" evidence="1">
    <location>
        <begin position="1"/>
        <end position="54"/>
    </location>
</feature>
<gene>
    <name evidence="2" type="ORF">EGW08_006314</name>
</gene>
<feature type="compositionally biased region" description="Polar residues" evidence="1">
    <location>
        <begin position="221"/>
        <end position="236"/>
    </location>
</feature>
<evidence type="ECO:0000256" key="1">
    <source>
        <dbReference type="SAM" id="MobiDB-lite"/>
    </source>
</evidence>
<feature type="compositionally biased region" description="Basic residues" evidence="1">
    <location>
        <begin position="9"/>
        <end position="31"/>
    </location>
</feature>